<name>A0ABP7SV12_9BURK</name>
<dbReference type="Proteomes" id="UP001501353">
    <property type="component" value="Unassembled WGS sequence"/>
</dbReference>
<organism evidence="1 2">
    <name type="scientific">Actimicrobium antarcticum</name>
    <dbReference type="NCBI Taxonomy" id="1051899"/>
    <lineage>
        <taxon>Bacteria</taxon>
        <taxon>Pseudomonadati</taxon>
        <taxon>Pseudomonadota</taxon>
        <taxon>Betaproteobacteria</taxon>
        <taxon>Burkholderiales</taxon>
        <taxon>Oxalobacteraceae</taxon>
        <taxon>Actimicrobium</taxon>
    </lineage>
</organism>
<evidence type="ECO:0000313" key="1">
    <source>
        <dbReference type="EMBL" id="GAA4016796.1"/>
    </source>
</evidence>
<gene>
    <name evidence="1" type="ORF">GCM10022212_10130</name>
</gene>
<reference evidence="2" key="1">
    <citation type="journal article" date="2019" name="Int. J. Syst. Evol. Microbiol.">
        <title>The Global Catalogue of Microorganisms (GCM) 10K type strain sequencing project: providing services to taxonomists for standard genome sequencing and annotation.</title>
        <authorList>
            <consortium name="The Broad Institute Genomics Platform"/>
            <consortium name="The Broad Institute Genome Sequencing Center for Infectious Disease"/>
            <person name="Wu L."/>
            <person name="Ma J."/>
        </authorList>
    </citation>
    <scope>NUCLEOTIDE SEQUENCE [LARGE SCALE GENOMIC DNA]</scope>
    <source>
        <strain evidence="2">JCM 16673</strain>
    </source>
</reference>
<proteinExistence type="predicted"/>
<dbReference type="EMBL" id="BAAAZE010000005">
    <property type="protein sequence ID" value="GAA4016796.1"/>
    <property type="molecule type" value="Genomic_DNA"/>
</dbReference>
<protein>
    <submittedName>
        <fullName evidence="1">Uncharacterized protein</fullName>
    </submittedName>
</protein>
<comment type="caution">
    <text evidence="1">The sequence shown here is derived from an EMBL/GenBank/DDBJ whole genome shotgun (WGS) entry which is preliminary data.</text>
</comment>
<evidence type="ECO:0000313" key="2">
    <source>
        <dbReference type="Proteomes" id="UP001501353"/>
    </source>
</evidence>
<keyword evidence="2" id="KW-1185">Reference proteome</keyword>
<sequence>MHLAIRARTIPNQAASAPLAALQASPILNYCCSTVVSDIALAPVFTRLKTNLPPQKIASPNKFATLR</sequence>
<accession>A0ABP7SV12</accession>